<organism evidence="1 2">
    <name type="scientific">Phialocephala subalpina</name>
    <dbReference type="NCBI Taxonomy" id="576137"/>
    <lineage>
        <taxon>Eukaryota</taxon>
        <taxon>Fungi</taxon>
        <taxon>Dikarya</taxon>
        <taxon>Ascomycota</taxon>
        <taxon>Pezizomycotina</taxon>
        <taxon>Leotiomycetes</taxon>
        <taxon>Helotiales</taxon>
        <taxon>Mollisiaceae</taxon>
        <taxon>Phialocephala</taxon>
        <taxon>Phialocephala fortinii species complex</taxon>
    </lineage>
</organism>
<dbReference type="Proteomes" id="UP000184330">
    <property type="component" value="Unassembled WGS sequence"/>
</dbReference>
<evidence type="ECO:0008006" key="3">
    <source>
        <dbReference type="Google" id="ProtNLM"/>
    </source>
</evidence>
<dbReference type="Gene3D" id="3.10.180.10">
    <property type="entry name" value="2,3-Dihydroxybiphenyl 1,2-Dioxygenase, domain 1"/>
    <property type="match status" value="1"/>
</dbReference>
<accession>A0A1L7WHM0</accession>
<evidence type="ECO:0000313" key="1">
    <source>
        <dbReference type="EMBL" id="CZR52260.1"/>
    </source>
</evidence>
<evidence type="ECO:0000313" key="2">
    <source>
        <dbReference type="Proteomes" id="UP000184330"/>
    </source>
</evidence>
<dbReference type="OrthoDB" id="4179687at2759"/>
<proteinExistence type="predicted"/>
<gene>
    <name evidence="1" type="ORF">PAC_02137</name>
</gene>
<name>A0A1L7WHM0_9HELO</name>
<reference evidence="1 2" key="1">
    <citation type="submission" date="2016-03" db="EMBL/GenBank/DDBJ databases">
        <authorList>
            <person name="Ploux O."/>
        </authorList>
    </citation>
    <scope>NUCLEOTIDE SEQUENCE [LARGE SCALE GENOMIC DNA]</scope>
    <source>
        <strain evidence="1 2">UAMH 11012</strain>
    </source>
</reference>
<dbReference type="InterPro" id="IPR029068">
    <property type="entry name" value="Glyas_Bleomycin-R_OHBP_Dase"/>
</dbReference>
<keyword evidence="2" id="KW-1185">Reference proteome</keyword>
<sequence length="297" mass="32933">MSSLKSSAPMPPCPTRLRQIALVAEDLERARHLLTTVIGTEVIFEDPAVGQWGLKNILVPIGGDIIEVVSPSRSDTPASRQLSKRGNGGYMIIMQTLEAKARKEHIERNQLAKVIFCHGLEESVCIQYHPKGIKGGVIPELDSHYHSDSHPDPLAERFSPWHAAGPPSSYSTYSAGMKRHSDLHLLSTSLRLAPGDHDTSAAAKQWEQVFGIRRGKNGGGTEFTNAKLNFLPGEEGKSEGIEDIVIGVKGKERLDGIYKRARQEGLKIDDEDRIHMLGVRWMFSWLGERDTKNKSRL</sequence>
<protein>
    <recommendedName>
        <fullName evidence="3">Glyoxalase-like domain-containing protein</fullName>
    </recommendedName>
</protein>
<dbReference type="EMBL" id="FJOG01000002">
    <property type="protein sequence ID" value="CZR52260.1"/>
    <property type="molecule type" value="Genomic_DNA"/>
</dbReference>
<dbReference type="SUPFAM" id="SSF54593">
    <property type="entry name" value="Glyoxalase/Bleomycin resistance protein/Dihydroxybiphenyl dioxygenase"/>
    <property type="match status" value="1"/>
</dbReference>
<dbReference type="AlphaFoldDB" id="A0A1L7WHM0"/>